<proteinExistence type="inferred from homology"/>
<dbReference type="EMBL" id="JARPOI010000009">
    <property type="protein sequence ID" value="KAJ9173449.1"/>
    <property type="molecule type" value="Genomic_DNA"/>
</dbReference>
<keyword evidence="1" id="KW-0503">Monooxygenase</keyword>
<dbReference type="Proteomes" id="UP001174677">
    <property type="component" value="Chromosome 9"/>
</dbReference>
<dbReference type="InterPro" id="IPR017972">
    <property type="entry name" value="Cyt_P450_CS"/>
</dbReference>
<evidence type="ECO:0000256" key="1">
    <source>
        <dbReference type="RuleBase" id="RU000461"/>
    </source>
</evidence>
<keyword evidence="1" id="KW-0408">Iron</keyword>
<reference evidence="2" key="1">
    <citation type="journal article" date="2023" name="Plant Biotechnol. J.">
        <title>Chromosome-level wild Hevea brasiliensis genome provides new tools for genomic-assisted breeding and valuable loci to elevate rubber yield.</title>
        <authorList>
            <person name="Cheng H."/>
            <person name="Song X."/>
            <person name="Hu Y."/>
            <person name="Wu T."/>
            <person name="Yang Q."/>
            <person name="An Z."/>
            <person name="Feng S."/>
            <person name="Deng Z."/>
            <person name="Wu W."/>
            <person name="Zeng X."/>
            <person name="Tu M."/>
            <person name="Wang X."/>
            <person name="Huang H."/>
        </authorList>
    </citation>
    <scope>NUCLEOTIDE SEQUENCE</scope>
    <source>
        <strain evidence="2">MT/VB/25A 57/8</strain>
    </source>
</reference>
<organism evidence="2 3">
    <name type="scientific">Hevea brasiliensis</name>
    <name type="common">Para rubber tree</name>
    <name type="synonym">Siphonia brasiliensis</name>
    <dbReference type="NCBI Taxonomy" id="3981"/>
    <lineage>
        <taxon>Eukaryota</taxon>
        <taxon>Viridiplantae</taxon>
        <taxon>Streptophyta</taxon>
        <taxon>Embryophyta</taxon>
        <taxon>Tracheophyta</taxon>
        <taxon>Spermatophyta</taxon>
        <taxon>Magnoliopsida</taxon>
        <taxon>eudicotyledons</taxon>
        <taxon>Gunneridae</taxon>
        <taxon>Pentapetalae</taxon>
        <taxon>rosids</taxon>
        <taxon>fabids</taxon>
        <taxon>Malpighiales</taxon>
        <taxon>Euphorbiaceae</taxon>
        <taxon>Crotonoideae</taxon>
        <taxon>Micrandreae</taxon>
        <taxon>Hevea</taxon>
    </lineage>
</organism>
<sequence length="520" mass="58517">MPICNLSGTSCGRWSSWMCKDKELPPVLIIASISILGTCLLVWVSKTARGKAQLPPGPRGFPILGYLPFLGPNLHQLFMELAQNYGPIYKLSIGQKLCVIISSPTLVKEIVRHQDVTFANRNPTIAAKTFSYGGKDIAFAPYGPEWRLLRKVFVREMQSNANLDAFYSLRRSKVKKSVRDVYGKKIGEPVDVGELAFLTVINMISGMFSGGNLGQEGEIDIGAKFRVAVAELVEILGKPNVSDFFPFLARFDIQGVKRKMEEVSQRIEKIYDHVIDQCIKKKQQQSGEMGEITDRKDFLHFLLEFKEQDTEKSISRQQIKALLMDIVIGGIDTSPTTVEWAMAEMMLHPQVMKKAQEELTNVVGINNLVEEFHIQELPYLHSIVKETLRLHPVAPLLLPRCPTESCNVGGYIIPKGTKVFLNVWAMHRDPEFWDHPQSSNQRGSLVLYLPFGSGRRICVGLPLGERMVMYLLATFLHMFNWKLPGGANPDTSEKLGIVLEKSTPLVIIPTPRLFNLELYT</sequence>
<comment type="caution">
    <text evidence="2">The sequence shown here is derived from an EMBL/GenBank/DDBJ whole genome shotgun (WGS) entry which is preliminary data.</text>
</comment>
<keyword evidence="1" id="KW-0560">Oxidoreductase</keyword>
<name>A0ABQ9LZK7_HEVBR</name>
<dbReference type="Gene3D" id="1.10.630.10">
    <property type="entry name" value="Cytochrome P450"/>
    <property type="match status" value="1"/>
</dbReference>
<dbReference type="InterPro" id="IPR036396">
    <property type="entry name" value="Cyt_P450_sf"/>
</dbReference>
<keyword evidence="3" id="KW-1185">Reference proteome</keyword>
<gene>
    <name evidence="2" type="ORF">P3X46_016581</name>
</gene>
<evidence type="ECO:0000313" key="3">
    <source>
        <dbReference type="Proteomes" id="UP001174677"/>
    </source>
</evidence>
<dbReference type="InterPro" id="IPR002401">
    <property type="entry name" value="Cyt_P450_E_grp-I"/>
</dbReference>
<dbReference type="PRINTS" id="PR00463">
    <property type="entry name" value="EP450I"/>
</dbReference>
<dbReference type="PANTHER" id="PTHR47951:SF8">
    <property type="entry name" value="CYTOCHROME P450 93A2-LIKE"/>
    <property type="match status" value="1"/>
</dbReference>
<protein>
    <recommendedName>
        <fullName evidence="4">Cytochrome P450</fullName>
    </recommendedName>
</protein>
<dbReference type="PROSITE" id="PS00086">
    <property type="entry name" value="CYTOCHROME_P450"/>
    <property type="match status" value="1"/>
</dbReference>
<dbReference type="PRINTS" id="PR00385">
    <property type="entry name" value="P450"/>
</dbReference>
<dbReference type="Pfam" id="PF00067">
    <property type="entry name" value="p450"/>
    <property type="match status" value="1"/>
</dbReference>
<accession>A0ABQ9LZK7</accession>
<comment type="similarity">
    <text evidence="1">Belongs to the cytochrome P450 family.</text>
</comment>
<evidence type="ECO:0000313" key="2">
    <source>
        <dbReference type="EMBL" id="KAJ9173449.1"/>
    </source>
</evidence>
<dbReference type="SUPFAM" id="SSF48264">
    <property type="entry name" value="Cytochrome P450"/>
    <property type="match status" value="1"/>
</dbReference>
<evidence type="ECO:0008006" key="4">
    <source>
        <dbReference type="Google" id="ProtNLM"/>
    </source>
</evidence>
<keyword evidence="1" id="KW-0349">Heme</keyword>
<dbReference type="InterPro" id="IPR001128">
    <property type="entry name" value="Cyt_P450"/>
</dbReference>
<dbReference type="PANTHER" id="PTHR47951">
    <property type="entry name" value="OS08G0547900 PROTEIN"/>
    <property type="match status" value="1"/>
</dbReference>
<keyword evidence="1" id="KW-0479">Metal-binding</keyword>